<dbReference type="GeneID" id="76213749"/>
<dbReference type="InterPro" id="IPR025395">
    <property type="entry name" value="Phage_tail_terminator-like"/>
</dbReference>
<dbReference type="EMBL" id="LT629790">
    <property type="protein sequence ID" value="SDU61571.1"/>
    <property type="molecule type" value="Genomic_DNA"/>
</dbReference>
<dbReference type="Proteomes" id="UP000183772">
    <property type="component" value="Chromosome I"/>
</dbReference>
<dbReference type="Gene3D" id="3.30.2000.20">
    <property type="match status" value="1"/>
</dbReference>
<keyword evidence="2" id="KW-1185">Reference proteome</keyword>
<evidence type="ECO:0000313" key="1">
    <source>
        <dbReference type="EMBL" id="SDU61571.1"/>
    </source>
</evidence>
<evidence type="ECO:0008006" key="3">
    <source>
        <dbReference type="Google" id="ProtNLM"/>
    </source>
</evidence>
<proteinExistence type="predicted"/>
<dbReference type="Pfam" id="PF13554">
    <property type="entry name" value="Phage_tail_terminator_5"/>
    <property type="match status" value="1"/>
</dbReference>
<organism evidence="1 2">
    <name type="scientific">Pseudomonas mediterranea</name>
    <dbReference type="NCBI Taxonomy" id="183795"/>
    <lineage>
        <taxon>Bacteria</taxon>
        <taxon>Pseudomonadati</taxon>
        <taxon>Pseudomonadota</taxon>
        <taxon>Gammaproteobacteria</taxon>
        <taxon>Pseudomonadales</taxon>
        <taxon>Pseudomonadaceae</taxon>
        <taxon>Pseudomonas</taxon>
    </lineage>
</organism>
<dbReference type="RefSeq" id="WP_047698655.1">
    <property type="nucleotide sequence ID" value="NZ_LT629790.1"/>
</dbReference>
<gene>
    <name evidence="1" type="ORF">SAMN05216476_3663</name>
</gene>
<sequence length="139" mass="15133">MSDLKIRQLFESRLGAWAAARAPALQIAYEDRAFTPPASDDTYLRAYLMPANTDSQDLEGKHVGYRGVFQVSVVTKAGLGRGPAGVIAEEIQNLYPNNLELTKAGFSVFVRSPMSSAAPIQGDTTSTLPLSFQYRADTF</sequence>
<dbReference type="AlphaFoldDB" id="A0AAX2DGJ7"/>
<name>A0AAX2DGJ7_9PSED</name>
<reference evidence="1 2" key="1">
    <citation type="submission" date="2016-10" db="EMBL/GenBank/DDBJ databases">
        <authorList>
            <person name="Varghese N."/>
            <person name="Submissions S."/>
        </authorList>
    </citation>
    <scope>NUCLEOTIDE SEQUENCE [LARGE SCALE GENOMIC DNA]</scope>
    <source>
        <strain evidence="1 2">DSM 16733</strain>
    </source>
</reference>
<evidence type="ECO:0000313" key="2">
    <source>
        <dbReference type="Proteomes" id="UP000183772"/>
    </source>
</evidence>
<protein>
    <recommendedName>
        <fullName evidence="3">DUF4128 domain-containing protein</fullName>
    </recommendedName>
</protein>
<accession>A0AAX2DGJ7</accession>